<dbReference type="GO" id="GO:0008168">
    <property type="term" value="F:methyltransferase activity"/>
    <property type="evidence" value="ECO:0007669"/>
    <property type="project" value="UniProtKB-KW"/>
</dbReference>
<keyword evidence="1" id="KW-1133">Transmembrane helix</keyword>
<protein>
    <submittedName>
        <fullName evidence="2">Methyltransferase type 11</fullName>
    </submittedName>
</protein>
<dbReference type="Proteomes" id="UP000033847">
    <property type="component" value="Unassembled WGS sequence"/>
</dbReference>
<dbReference type="CDD" id="cd02440">
    <property type="entry name" value="AdoMet_MTases"/>
    <property type="match status" value="1"/>
</dbReference>
<dbReference type="SUPFAM" id="SSF53335">
    <property type="entry name" value="S-adenosyl-L-methionine-dependent methyltransferases"/>
    <property type="match status" value="1"/>
</dbReference>
<dbReference type="InterPro" id="IPR029063">
    <property type="entry name" value="SAM-dependent_MTases_sf"/>
</dbReference>
<dbReference type="AlphaFoldDB" id="A0A0G1BJS6"/>
<dbReference type="PANTHER" id="PTHR43861">
    <property type="entry name" value="TRANS-ACONITATE 2-METHYLTRANSFERASE-RELATED"/>
    <property type="match status" value="1"/>
</dbReference>
<feature type="transmembrane region" description="Helical" evidence="1">
    <location>
        <begin position="223"/>
        <end position="243"/>
    </location>
</feature>
<comment type="caution">
    <text evidence="2">The sequence shown here is derived from an EMBL/GenBank/DDBJ whole genome shotgun (WGS) entry which is preliminary data.</text>
</comment>
<keyword evidence="2" id="KW-0489">Methyltransferase</keyword>
<dbReference type="EMBL" id="LCCU01000012">
    <property type="protein sequence ID" value="KKS37703.1"/>
    <property type="molecule type" value="Genomic_DNA"/>
</dbReference>
<organism evidence="2 3">
    <name type="scientific">candidate division WWE3 bacterium GW2011_GWF1_42_14</name>
    <dbReference type="NCBI Taxonomy" id="1619138"/>
    <lineage>
        <taxon>Bacteria</taxon>
        <taxon>Katanobacteria</taxon>
    </lineage>
</organism>
<keyword evidence="2" id="KW-0808">Transferase</keyword>
<evidence type="ECO:0000256" key="1">
    <source>
        <dbReference type="SAM" id="Phobius"/>
    </source>
</evidence>
<dbReference type="PANTHER" id="PTHR43861:SF6">
    <property type="entry name" value="METHYLTRANSFERASE TYPE 11"/>
    <property type="match status" value="1"/>
</dbReference>
<proteinExistence type="predicted"/>
<evidence type="ECO:0000313" key="2">
    <source>
        <dbReference type="EMBL" id="KKS37703.1"/>
    </source>
</evidence>
<accession>A0A0G1BJS6</accession>
<keyword evidence="1" id="KW-0812">Transmembrane</keyword>
<dbReference type="Pfam" id="PF13489">
    <property type="entry name" value="Methyltransf_23"/>
    <property type="match status" value="1"/>
</dbReference>
<feature type="transmembrane region" description="Helical" evidence="1">
    <location>
        <begin position="168"/>
        <end position="192"/>
    </location>
</feature>
<name>A0A0G1BJS6_UNCKA</name>
<sequence length="248" mass="28540">MTSPEIEKMANMENEYWWHIGKRHLVKALIKRHFEDKNDLNILDVGCGTGALAKFLTDFGSVTGFDMSAEAIEFCKSKGLNNVFVQDVSTLEEAKHSKKFNLIVALDFLEHVQDDILVMQKIREMLSEDGLLFVNVPAHKFLWSEHDEALEHKRRYHRLELTKKLNDAGFNIVSNSYFVTVISPLIILYRAWGNIFGKSAYPKTSYVLLPKKLNDFFVTLLKIETWVLLKTFIPFGVTLNVVARKNKS</sequence>
<gene>
    <name evidence="2" type="ORF">UV00_C0012G0002</name>
</gene>
<dbReference type="Gene3D" id="3.40.50.150">
    <property type="entry name" value="Vaccinia Virus protein VP39"/>
    <property type="match status" value="1"/>
</dbReference>
<keyword evidence="1" id="KW-0472">Membrane</keyword>
<dbReference type="GO" id="GO:0032259">
    <property type="term" value="P:methylation"/>
    <property type="evidence" value="ECO:0007669"/>
    <property type="project" value="UniProtKB-KW"/>
</dbReference>
<evidence type="ECO:0000313" key="3">
    <source>
        <dbReference type="Proteomes" id="UP000033847"/>
    </source>
</evidence>
<reference evidence="2 3" key="1">
    <citation type="journal article" date="2015" name="Nature">
        <title>rRNA introns, odd ribosomes, and small enigmatic genomes across a large radiation of phyla.</title>
        <authorList>
            <person name="Brown C.T."/>
            <person name="Hug L.A."/>
            <person name="Thomas B.C."/>
            <person name="Sharon I."/>
            <person name="Castelle C.J."/>
            <person name="Singh A."/>
            <person name="Wilkins M.J."/>
            <person name="Williams K.H."/>
            <person name="Banfield J.F."/>
        </authorList>
    </citation>
    <scope>NUCLEOTIDE SEQUENCE [LARGE SCALE GENOMIC DNA]</scope>
</reference>